<reference evidence="3" key="1">
    <citation type="submission" date="2016-10" db="EMBL/GenBank/DDBJ databases">
        <authorList>
            <person name="Varghese N."/>
        </authorList>
    </citation>
    <scope>NUCLEOTIDE SEQUENCE [LARGE SCALE GENOMIC DNA]</scope>
    <source>
        <strain evidence="3">DSM 21843</strain>
    </source>
</reference>
<dbReference type="Proteomes" id="UP000182975">
    <property type="component" value="Unassembled WGS sequence"/>
</dbReference>
<evidence type="ECO:0000313" key="3">
    <source>
        <dbReference type="Proteomes" id="UP000182975"/>
    </source>
</evidence>
<evidence type="ECO:0000256" key="1">
    <source>
        <dbReference type="SAM" id="Phobius"/>
    </source>
</evidence>
<protein>
    <submittedName>
        <fullName evidence="2">Uncharacterized protein</fullName>
    </submittedName>
</protein>
<dbReference type="EMBL" id="FOEC01000006">
    <property type="protein sequence ID" value="SEO78017.1"/>
    <property type="molecule type" value="Genomic_DNA"/>
</dbReference>
<keyword evidence="1" id="KW-1133">Transmembrane helix</keyword>
<keyword evidence="1" id="KW-0812">Transmembrane</keyword>
<dbReference type="OrthoDB" id="3175633at2"/>
<dbReference type="KEGG" id="ddt:AAY81_05960"/>
<keyword evidence="1" id="KW-0472">Membrane</keyword>
<gene>
    <name evidence="2" type="ORF">SAMN02910314_01192</name>
</gene>
<dbReference type="STRING" id="79604.AAY81_05960"/>
<organism evidence="2 3">
    <name type="scientific">Denitrobacterium detoxificans</name>
    <dbReference type="NCBI Taxonomy" id="79604"/>
    <lineage>
        <taxon>Bacteria</taxon>
        <taxon>Bacillati</taxon>
        <taxon>Actinomycetota</taxon>
        <taxon>Coriobacteriia</taxon>
        <taxon>Eggerthellales</taxon>
        <taxon>Eggerthellaceae</taxon>
        <taxon>Denitrobacterium</taxon>
    </lineage>
</organism>
<feature type="transmembrane region" description="Helical" evidence="1">
    <location>
        <begin position="21"/>
        <end position="40"/>
    </location>
</feature>
<evidence type="ECO:0000313" key="2">
    <source>
        <dbReference type="EMBL" id="SEO78017.1"/>
    </source>
</evidence>
<keyword evidence="3" id="KW-1185">Reference proteome</keyword>
<sequence length="157" mass="16473">MRLNVRKSTITHHTTLSFRSATLFACLSAAALMCALFLGGCGPRGHQIVSPTKDCTSCHGEKTTYGTTAHNDALHSNNTVTVSTKADKVSVCTPLFTSADGTAYTPILDHVENVEGGKVTLQLDDGVWAICLDNGDSSVGQIVVVSSDESDSATITL</sequence>
<proteinExistence type="predicted"/>
<dbReference type="RefSeq" id="WP_066662616.1">
    <property type="nucleotide sequence ID" value="NZ_CP011402.1"/>
</dbReference>
<accession>A0A172RYH9</accession>
<dbReference type="AlphaFoldDB" id="A0A172RYH9"/>
<name>A0A172RYH9_9ACTN</name>